<dbReference type="SUPFAM" id="SSF53098">
    <property type="entry name" value="Ribonuclease H-like"/>
    <property type="match status" value="1"/>
</dbReference>
<dbReference type="GO" id="GO:0003676">
    <property type="term" value="F:nucleic acid binding"/>
    <property type="evidence" value="ECO:0007669"/>
    <property type="project" value="InterPro"/>
</dbReference>
<keyword evidence="2" id="KW-1185">Reference proteome</keyword>
<sequence length="231" mass="26583">MNKIEYDKQVLWMQKVIGLASYVAQKYRYDILYYVNVLAQHTLFLSKQVRQLTHQLIQFLWNTREQQLIWHKHKDNDHNVLSAITDASFAGQPGFKSQGGYLIKLNGNIIGGKSSKIKLTCTSSTEAEIYGITGAIPILRDIQELVKAVTSSDLEIVIVTDSQPTIALMKSDDDKKFRNKFFGARSRRLRDEVEQMRLSVEYVQTEDNLADVLTKPLPVKQFLELTKRFIK</sequence>
<reference evidence="1 2" key="1">
    <citation type="submission" date="2020-06" db="EMBL/GenBank/DDBJ databases">
        <title>The yeast mating-type switching endonuclease HO is a domesticated member of an unorthodox homing genetic element family.</title>
        <authorList>
            <person name="Coughlan A.Y."/>
            <person name="Lombardi L."/>
            <person name="Braun-Galleani S."/>
            <person name="Martos A.R."/>
            <person name="Galeote V."/>
            <person name="Bigey F."/>
            <person name="Dequin S."/>
            <person name="Byrne K.P."/>
            <person name="Wolfe K.H."/>
        </authorList>
    </citation>
    <scope>NUCLEOTIDE SEQUENCE [LARGE SCALE GENOMIC DNA]</scope>
    <source>
        <strain evidence="1 2">CBS764</strain>
    </source>
</reference>
<proteinExistence type="predicted"/>
<protein>
    <recommendedName>
        <fullName evidence="3">RNase H type-1 domain-containing protein</fullName>
    </recommendedName>
</protein>
<dbReference type="CDD" id="cd09272">
    <property type="entry name" value="RNase_HI_RT_Ty1"/>
    <property type="match status" value="1"/>
</dbReference>
<dbReference type="GeneID" id="59324984"/>
<dbReference type="AlphaFoldDB" id="A0A7G3ZEB1"/>
<dbReference type="KEGG" id="tgb:HG536_0C00130"/>
<dbReference type="RefSeq" id="XP_037138522.1">
    <property type="nucleotide sequence ID" value="XM_037282627.1"/>
</dbReference>
<dbReference type="EMBL" id="CP059248">
    <property type="protein sequence ID" value="QLL31847.1"/>
    <property type="molecule type" value="Genomic_DNA"/>
</dbReference>
<dbReference type="InterPro" id="IPR036397">
    <property type="entry name" value="RNaseH_sf"/>
</dbReference>
<evidence type="ECO:0000313" key="2">
    <source>
        <dbReference type="Proteomes" id="UP000515788"/>
    </source>
</evidence>
<dbReference type="Proteomes" id="UP000515788">
    <property type="component" value="Chromosome 3"/>
</dbReference>
<dbReference type="Gene3D" id="3.30.420.10">
    <property type="entry name" value="Ribonuclease H-like superfamily/Ribonuclease H"/>
    <property type="match status" value="1"/>
</dbReference>
<accession>A0A7G3ZEB1</accession>
<dbReference type="OrthoDB" id="5423336at2759"/>
<evidence type="ECO:0000313" key="1">
    <source>
        <dbReference type="EMBL" id="QLL31847.1"/>
    </source>
</evidence>
<name>A0A7G3ZEB1_9SACH</name>
<dbReference type="InterPro" id="IPR012337">
    <property type="entry name" value="RNaseH-like_sf"/>
</dbReference>
<evidence type="ECO:0008006" key="3">
    <source>
        <dbReference type="Google" id="ProtNLM"/>
    </source>
</evidence>
<organism evidence="1 2">
    <name type="scientific">Torulaspora globosa</name>
    <dbReference type="NCBI Taxonomy" id="48254"/>
    <lineage>
        <taxon>Eukaryota</taxon>
        <taxon>Fungi</taxon>
        <taxon>Dikarya</taxon>
        <taxon>Ascomycota</taxon>
        <taxon>Saccharomycotina</taxon>
        <taxon>Saccharomycetes</taxon>
        <taxon>Saccharomycetales</taxon>
        <taxon>Saccharomycetaceae</taxon>
        <taxon>Torulaspora</taxon>
    </lineage>
</organism>
<gene>
    <name evidence="1" type="ORF">HG536_0C00130</name>
</gene>